<proteinExistence type="predicted"/>
<feature type="region of interest" description="Disordered" evidence="1">
    <location>
        <begin position="78"/>
        <end position="114"/>
    </location>
</feature>
<evidence type="ECO:0000256" key="1">
    <source>
        <dbReference type="SAM" id="MobiDB-lite"/>
    </source>
</evidence>
<gene>
    <name evidence="2" type="ORF">F1735_30785</name>
</gene>
<sequence>MSERTTTQDEQDGIEWFNSLTETGRAEWLNRAGSAVPADAWQEFKRYQAKYSYEVNPRAGELGGGWRLRLLEDGEEVGGGVFPPVEGIEDDQESDKAAYSDAMDEGEDWLASRQ</sequence>
<comment type="caution">
    <text evidence="2">The sequence shown here is derived from an EMBL/GenBank/DDBJ whole genome shotgun (WGS) entry which is preliminary data.</text>
</comment>
<evidence type="ECO:0000313" key="2">
    <source>
        <dbReference type="EMBL" id="NHZ66628.1"/>
    </source>
</evidence>
<dbReference type="RefSeq" id="WP_167240488.1">
    <property type="nucleotide sequence ID" value="NZ_WHJF01000151.1"/>
</dbReference>
<keyword evidence="3" id="KW-1185">Reference proteome</keyword>
<reference evidence="2 3" key="1">
    <citation type="submission" date="2019-10" db="EMBL/GenBank/DDBJ databases">
        <title>Taxonomy of Antarctic Massilia spp.: description of Massilia rubra sp. nov., Massilia aquatica sp. nov., Massilia mucilaginosa sp. nov., Massilia frigida sp. nov. isolated from streams, lakes and regoliths.</title>
        <authorList>
            <person name="Holochova P."/>
            <person name="Sedlacek I."/>
            <person name="Kralova S."/>
            <person name="Maslanova I."/>
            <person name="Busse H.-J."/>
            <person name="Stankova E."/>
            <person name="Vrbovska V."/>
            <person name="Kovarovic V."/>
            <person name="Bartak M."/>
            <person name="Svec P."/>
            <person name="Pantucek R."/>
        </authorList>
    </citation>
    <scope>NUCLEOTIDE SEQUENCE [LARGE SCALE GENOMIC DNA]</scope>
    <source>
        <strain evidence="2 3">CCM 8694</strain>
    </source>
</reference>
<name>A0ABX0N1U3_9BURK</name>
<organism evidence="2 3">
    <name type="scientific">Massilia genomosp. 1</name>
    <dbReference type="NCBI Taxonomy" id="2609280"/>
    <lineage>
        <taxon>Bacteria</taxon>
        <taxon>Pseudomonadati</taxon>
        <taxon>Pseudomonadota</taxon>
        <taxon>Betaproteobacteria</taxon>
        <taxon>Burkholderiales</taxon>
        <taxon>Oxalobacteraceae</taxon>
        <taxon>Telluria group</taxon>
        <taxon>Massilia</taxon>
    </lineage>
</organism>
<protein>
    <submittedName>
        <fullName evidence="2">Uncharacterized protein</fullName>
    </submittedName>
</protein>
<evidence type="ECO:0000313" key="3">
    <source>
        <dbReference type="Proteomes" id="UP000610594"/>
    </source>
</evidence>
<dbReference type="EMBL" id="WHJF01000151">
    <property type="protein sequence ID" value="NHZ66628.1"/>
    <property type="molecule type" value="Genomic_DNA"/>
</dbReference>
<dbReference type="Proteomes" id="UP000610594">
    <property type="component" value="Unassembled WGS sequence"/>
</dbReference>
<accession>A0ABX0N1U3</accession>